<accession>A0A8H3G747</accession>
<feature type="compositionally biased region" description="Pro residues" evidence="1">
    <location>
        <begin position="53"/>
        <end position="67"/>
    </location>
</feature>
<organism evidence="2 3">
    <name type="scientific">Imshaugia aleurites</name>
    <dbReference type="NCBI Taxonomy" id="172621"/>
    <lineage>
        <taxon>Eukaryota</taxon>
        <taxon>Fungi</taxon>
        <taxon>Dikarya</taxon>
        <taxon>Ascomycota</taxon>
        <taxon>Pezizomycotina</taxon>
        <taxon>Lecanoromycetes</taxon>
        <taxon>OSLEUM clade</taxon>
        <taxon>Lecanoromycetidae</taxon>
        <taxon>Lecanorales</taxon>
        <taxon>Lecanorineae</taxon>
        <taxon>Parmeliaceae</taxon>
        <taxon>Imshaugia</taxon>
    </lineage>
</organism>
<dbReference type="EMBL" id="CAJPDT010000099">
    <property type="protein sequence ID" value="CAF9937381.1"/>
    <property type="molecule type" value="Genomic_DNA"/>
</dbReference>
<protein>
    <submittedName>
        <fullName evidence="2">Uncharacterized protein</fullName>
    </submittedName>
</protein>
<comment type="caution">
    <text evidence="2">The sequence shown here is derived from an EMBL/GenBank/DDBJ whole genome shotgun (WGS) entry which is preliminary data.</text>
</comment>
<dbReference type="InterPro" id="IPR021475">
    <property type="entry name" value="Pants/Emi1-like"/>
</dbReference>
<dbReference type="Proteomes" id="UP000664534">
    <property type="component" value="Unassembled WGS sequence"/>
</dbReference>
<dbReference type="Pfam" id="PF11326">
    <property type="entry name" value="PANTS-like"/>
    <property type="match status" value="1"/>
</dbReference>
<sequence length="209" mass="23084">MGWLWTSTKDPSSNPPPPPQIPSEEPPPSSTTTSPKLSAFLSSDASTTTPDPSTQPPLSTPHSPSSPSPHTTPRITRPTTLPSTLSCRTCFDAAFHCQSFGGQFAHVYRYGTLRSCSEHWSDFWFCVRTNRGLGGAEAKKNAIRRWAAEKEWEKYGGERASSEDVWEGRREVVRGAFAGDWGAVEREAGEREREREGETERGTEEGVGR</sequence>
<dbReference type="AlphaFoldDB" id="A0A8H3G747"/>
<evidence type="ECO:0000256" key="1">
    <source>
        <dbReference type="SAM" id="MobiDB-lite"/>
    </source>
</evidence>
<feature type="compositionally biased region" description="Pro residues" evidence="1">
    <location>
        <begin position="13"/>
        <end position="29"/>
    </location>
</feature>
<feature type="compositionally biased region" description="Low complexity" evidence="1">
    <location>
        <begin position="1"/>
        <end position="12"/>
    </location>
</feature>
<feature type="compositionally biased region" description="Low complexity" evidence="1">
    <location>
        <begin position="68"/>
        <end position="80"/>
    </location>
</feature>
<keyword evidence="3" id="KW-1185">Reference proteome</keyword>
<dbReference type="OrthoDB" id="2017405at2759"/>
<dbReference type="PANTHER" id="PTHR28052">
    <property type="entry name" value="UPF0545 PROTEIN C22ORF39"/>
    <property type="match status" value="1"/>
</dbReference>
<gene>
    <name evidence="2" type="ORF">IMSHALPRED_011118</name>
</gene>
<feature type="compositionally biased region" description="Low complexity" evidence="1">
    <location>
        <begin position="30"/>
        <end position="52"/>
    </location>
</feature>
<evidence type="ECO:0000313" key="2">
    <source>
        <dbReference type="EMBL" id="CAF9937381.1"/>
    </source>
</evidence>
<reference evidence="2" key="1">
    <citation type="submission" date="2021-03" db="EMBL/GenBank/DDBJ databases">
        <authorList>
            <person name="Tagirdzhanova G."/>
        </authorList>
    </citation>
    <scope>NUCLEOTIDE SEQUENCE</scope>
</reference>
<evidence type="ECO:0000313" key="3">
    <source>
        <dbReference type="Proteomes" id="UP000664534"/>
    </source>
</evidence>
<name>A0A8H3G747_9LECA</name>
<feature type="region of interest" description="Disordered" evidence="1">
    <location>
        <begin position="183"/>
        <end position="209"/>
    </location>
</feature>
<feature type="region of interest" description="Disordered" evidence="1">
    <location>
        <begin position="1"/>
        <end position="80"/>
    </location>
</feature>
<proteinExistence type="predicted"/>
<dbReference type="PANTHER" id="PTHR28052:SF1">
    <property type="entry name" value="UPF0545 PROTEIN C22ORF39"/>
    <property type="match status" value="1"/>
</dbReference>